<organism evidence="3 4">
    <name type="scientific">Lymnaea stagnalis</name>
    <name type="common">Great pond snail</name>
    <name type="synonym">Helix stagnalis</name>
    <dbReference type="NCBI Taxonomy" id="6523"/>
    <lineage>
        <taxon>Eukaryota</taxon>
        <taxon>Metazoa</taxon>
        <taxon>Spiralia</taxon>
        <taxon>Lophotrochozoa</taxon>
        <taxon>Mollusca</taxon>
        <taxon>Gastropoda</taxon>
        <taxon>Heterobranchia</taxon>
        <taxon>Euthyneura</taxon>
        <taxon>Panpulmonata</taxon>
        <taxon>Hygrophila</taxon>
        <taxon>Lymnaeoidea</taxon>
        <taxon>Lymnaeidae</taxon>
        <taxon>Lymnaea</taxon>
    </lineage>
</organism>
<evidence type="ECO:0000259" key="2">
    <source>
        <dbReference type="PROSITE" id="PS50033"/>
    </source>
</evidence>
<feature type="compositionally biased region" description="Basic and acidic residues" evidence="1">
    <location>
        <begin position="147"/>
        <end position="162"/>
    </location>
</feature>
<dbReference type="InterPro" id="IPR029071">
    <property type="entry name" value="Ubiquitin-like_domsf"/>
</dbReference>
<feature type="compositionally biased region" description="Polar residues" evidence="1">
    <location>
        <begin position="208"/>
        <end position="219"/>
    </location>
</feature>
<accession>A0AAV2IMQ7</accession>
<dbReference type="Proteomes" id="UP001497497">
    <property type="component" value="Unassembled WGS sequence"/>
</dbReference>
<keyword evidence="4" id="KW-1185">Reference proteome</keyword>
<dbReference type="GO" id="GO:0036503">
    <property type="term" value="P:ERAD pathway"/>
    <property type="evidence" value="ECO:0007669"/>
    <property type="project" value="TreeGrafter"/>
</dbReference>
<dbReference type="Pfam" id="PF00789">
    <property type="entry name" value="UBX"/>
    <property type="match status" value="1"/>
</dbReference>
<dbReference type="AlphaFoldDB" id="A0AAV2IMQ7"/>
<dbReference type="GO" id="GO:0043130">
    <property type="term" value="F:ubiquitin binding"/>
    <property type="evidence" value="ECO:0007669"/>
    <property type="project" value="TreeGrafter"/>
</dbReference>
<feature type="compositionally biased region" description="Low complexity" evidence="1">
    <location>
        <begin position="104"/>
        <end position="114"/>
    </location>
</feature>
<feature type="compositionally biased region" description="Low complexity" evidence="1">
    <location>
        <begin position="122"/>
        <end position="140"/>
    </location>
</feature>
<dbReference type="Gene3D" id="3.10.20.90">
    <property type="entry name" value="Phosphatidylinositol 3-kinase Catalytic Subunit, Chain A, domain 1"/>
    <property type="match status" value="1"/>
</dbReference>
<comment type="caution">
    <text evidence="3">The sequence shown here is derived from an EMBL/GenBank/DDBJ whole genome shotgun (WGS) entry which is preliminary data.</text>
</comment>
<gene>
    <name evidence="3" type="ORF">GSLYS_00020888001</name>
</gene>
<dbReference type="SUPFAM" id="SSF54236">
    <property type="entry name" value="Ubiquitin-like"/>
    <property type="match status" value="1"/>
</dbReference>
<dbReference type="PROSITE" id="PS50033">
    <property type="entry name" value="UBX"/>
    <property type="match status" value="1"/>
</dbReference>
<feature type="region of interest" description="Disordered" evidence="1">
    <location>
        <begin position="1"/>
        <end position="227"/>
    </location>
</feature>
<dbReference type="EMBL" id="CAXITT010001009">
    <property type="protein sequence ID" value="CAL1547571.1"/>
    <property type="molecule type" value="Genomic_DNA"/>
</dbReference>
<feature type="compositionally biased region" description="Low complexity" evidence="1">
    <location>
        <begin position="7"/>
        <end position="26"/>
    </location>
</feature>
<dbReference type="GO" id="GO:0005783">
    <property type="term" value="C:endoplasmic reticulum"/>
    <property type="evidence" value="ECO:0007669"/>
    <property type="project" value="TreeGrafter"/>
</dbReference>
<reference evidence="3 4" key="1">
    <citation type="submission" date="2024-04" db="EMBL/GenBank/DDBJ databases">
        <authorList>
            <consortium name="Genoscope - CEA"/>
            <person name="William W."/>
        </authorList>
    </citation>
    <scope>NUCLEOTIDE SEQUENCE [LARGE SCALE GENOMIC DNA]</scope>
</reference>
<evidence type="ECO:0000313" key="4">
    <source>
        <dbReference type="Proteomes" id="UP001497497"/>
    </source>
</evidence>
<evidence type="ECO:0000313" key="3">
    <source>
        <dbReference type="EMBL" id="CAL1547571.1"/>
    </source>
</evidence>
<dbReference type="InterPro" id="IPR050730">
    <property type="entry name" value="UBX_domain-protein"/>
</dbReference>
<evidence type="ECO:0000256" key="1">
    <source>
        <dbReference type="SAM" id="MobiDB-lite"/>
    </source>
</evidence>
<protein>
    <recommendedName>
        <fullName evidence="2">UBX domain-containing protein</fullName>
    </recommendedName>
</protein>
<sequence length="314" mass="34688">MQPKPPSSSGRPPTSGRPFSASTRPRSAARRSIDLTEHPSLSPEALTEQSPRPPSAFSKYQILPAIGSPTPPDQDQSQEFKTIHVRNKTQKDQDRQPHPYRLQSQVSPHLSSSSDSREPNVRSSSGSAPPAPSSRTAAGSDIQSSNKVEECIERLDLSQLEKSRRKKSTSNTSPSHAKSKTSAVHKVEHKPGEFYDADDDDSDSAYSNRVSSRQQQTKLSVKKPVVIPSPDHCPTRELLIAVKLPTDGTRHQRYFNSNESLQAVVDFAEEVAGQDFGGYILVSNAPRQVYRDLYETIENAGLQDKLVLHLEEND</sequence>
<dbReference type="PANTHER" id="PTHR23322:SF28">
    <property type="entry name" value="UBX DOMAIN-CONTAINING PROTEIN 10"/>
    <property type="match status" value="1"/>
</dbReference>
<name>A0AAV2IMQ7_LYMST</name>
<feature type="domain" description="UBX" evidence="2">
    <location>
        <begin position="247"/>
        <end position="310"/>
    </location>
</feature>
<dbReference type="PANTHER" id="PTHR23322">
    <property type="entry name" value="FAS-ASSOCIATED PROTEIN"/>
    <property type="match status" value="1"/>
</dbReference>
<proteinExistence type="predicted"/>
<dbReference type="InterPro" id="IPR001012">
    <property type="entry name" value="UBX_dom"/>
</dbReference>